<dbReference type="InterPro" id="IPR002347">
    <property type="entry name" value="SDR_fam"/>
</dbReference>
<comment type="similarity">
    <text evidence="1 3">Belongs to the short-chain dehydrogenases/reductases (SDR) family.</text>
</comment>
<dbReference type="SUPFAM" id="SSF51735">
    <property type="entry name" value="NAD(P)-binding Rossmann-fold domains"/>
    <property type="match status" value="1"/>
</dbReference>
<protein>
    <submittedName>
        <fullName evidence="4">SDR family oxidoreductase</fullName>
    </submittedName>
</protein>
<accession>A0ABT8QMA0</accession>
<comment type="caution">
    <text evidence="4">The sequence shown here is derived from an EMBL/GenBank/DDBJ whole genome shotgun (WGS) entry which is preliminary data.</text>
</comment>
<dbReference type="Gene3D" id="3.40.50.720">
    <property type="entry name" value="NAD(P)-binding Rossmann-like Domain"/>
    <property type="match status" value="1"/>
</dbReference>
<dbReference type="InterPro" id="IPR036291">
    <property type="entry name" value="NAD(P)-bd_dom_sf"/>
</dbReference>
<reference evidence="4" key="1">
    <citation type="submission" date="2022-05" db="EMBL/GenBank/DDBJ databases">
        <title>Expanded diversity of anoxic marine methylotrophy in a Black Sea sulfate reducing microorganism.</title>
        <authorList>
            <person name="Fischer P.Q."/>
            <person name="Stams A.J.M."/>
            <person name="Villanueva L."/>
            <person name="Sousa D.Z."/>
        </authorList>
    </citation>
    <scope>NUCLEOTIDE SEQUENCE</scope>
    <source>
        <strain evidence="4">P130</strain>
    </source>
</reference>
<gene>
    <name evidence="4" type="ORF">M8H41_06330</name>
</gene>
<evidence type="ECO:0000256" key="3">
    <source>
        <dbReference type="RuleBase" id="RU000363"/>
    </source>
</evidence>
<dbReference type="Proteomes" id="UP001176021">
    <property type="component" value="Unassembled WGS sequence"/>
</dbReference>
<name>A0ABT8QMA0_9FIRM</name>
<dbReference type="PROSITE" id="PS00061">
    <property type="entry name" value="ADH_SHORT"/>
    <property type="match status" value="1"/>
</dbReference>
<dbReference type="PANTHER" id="PTHR44196:SF2">
    <property type="entry name" value="SHORT-CHAIN DEHYDROGENASE-RELATED"/>
    <property type="match status" value="1"/>
</dbReference>
<proteinExistence type="inferred from homology"/>
<dbReference type="EMBL" id="JAMJEV010000004">
    <property type="protein sequence ID" value="MDO0822473.1"/>
    <property type="molecule type" value="Genomic_DNA"/>
</dbReference>
<dbReference type="RefSeq" id="WP_301998911.1">
    <property type="nucleotide sequence ID" value="NZ_JAMJEV010000004.1"/>
</dbReference>
<dbReference type="CDD" id="cd05233">
    <property type="entry name" value="SDR_c"/>
    <property type="match status" value="1"/>
</dbReference>
<dbReference type="PRINTS" id="PR00080">
    <property type="entry name" value="SDRFAMILY"/>
</dbReference>
<keyword evidence="2" id="KW-0560">Oxidoreductase</keyword>
<dbReference type="InterPro" id="IPR020904">
    <property type="entry name" value="Sc_DH/Rdtase_CS"/>
</dbReference>
<evidence type="ECO:0000313" key="5">
    <source>
        <dbReference type="Proteomes" id="UP001176021"/>
    </source>
</evidence>
<dbReference type="PIRSF" id="PIRSF000126">
    <property type="entry name" value="11-beta-HSD1"/>
    <property type="match status" value="1"/>
</dbReference>
<evidence type="ECO:0000256" key="1">
    <source>
        <dbReference type="ARBA" id="ARBA00006484"/>
    </source>
</evidence>
<evidence type="ECO:0000313" key="4">
    <source>
        <dbReference type="EMBL" id="MDO0822473.1"/>
    </source>
</evidence>
<dbReference type="PANTHER" id="PTHR44196">
    <property type="entry name" value="DEHYDROGENASE/REDUCTASE SDR FAMILY MEMBER 7B"/>
    <property type="match status" value="1"/>
</dbReference>
<dbReference type="PRINTS" id="PR00081">
    <property type="entry name" value="GDHRDH"/>
</dbReference>
<organism evidence="4 5">
    <name type="scientific">Desulfosporosinus nitroreducens</name>
    <dbReference type="NCBI Taxonomy" id="2018668"/>
    <lineage>
        <taxon>Bacteria</taxon>
        <taxon>Bacillati</taxon>
        <taxon>Bacillota</taxon>
        <taxon>Clostridia</taxon>
        <taxon>Eubacteriales</taxon>
        <taxon>Desulfitobacteriaceae</taxon>
        <taxon>Desulfosporosinus</taxon>
    </lineage>
</organism>
<sequence>MKKNQTVLITGATSGIGFELSNLFAKNGYNLVLVARNKTRLEKLANECKQKFGVSTRTISKDLSLPTSPMEIVDELLQNSFQIDILVNNAGFNVYGSFSETDLNKELQMINVNIVSLTHLTKLLLPGMIERNKGKILNVGSTGSFAPGVFNAVYCAAKAYVLSFSEAIAEELKGTGVSVTTLCPGATKTEFAQRANMGEVKIFQGKLMEAKEVAQIGYNALMNDKRTKIAGCSNNLTIFSLRFTPRNIVAKISKSIMSRR</sequence>
<dbReference type="Pfam" id="PF00106">
    <property type="entry name" value="adh_short"/>
    <property type="match status" value="1"/>
</dbReference>
<evidence type="ECO:0000256" key="2">
    <source>
        <dbReference type="ARBA" id="ARBA00023002"/>
    </source>
</evidence>
<keyword evidence="5" id="KW-1185">Reference proteome</keyword>